<dbReference type="Gene3D" id="3.30.950.10">
    <property type="entry name" value="Methyltransferase, Cobalt-precorrin-4 Transmethylase, Domain 2"/>
    <property type="match status" value="1"/>
</dbReference>
<dbReference type="InterPro" id="IPR050161">
    <property type="entry name" value="Siro_Cobalamin_biosynth"/>
</dbReference>
<dbReference type="CDD" id="cd11642">
    <property type="entry name" value="SUMT"/>
    <property type="match status" value="1"/>
</dbReference>
<feature type="domain" description="Sirohaem synthase dimerisation" evidence="13">
    <location>
        <begin position="201"/>
        <end position="239"/>
    </location>
</feature>
<dbReference type="InterPro" id="IPR014776">
    <property type="entry name" value="4pyrrole_Mease_sub2"/>
</dbReference>
<dbReference type="SUPFAM" id="SSF51735">
    <property type="entry name" value="NAD(P)-binding Rossmann-fold domains"/>
    <property type="match status" value="1"/>
</dbReference>
<keyword evidence="8" id="KW-0456">Lyase</keyword>
<sequence length="520" mass="55334">MQCDCKLDLNKDDDMAERPFIRDDDRSDDGFGAREPLRPARMGELASLPVFFDLGAKRVVMAGGGPGAAWKAELLASAGAHVDLYAPADDLDEEMAGLLAMPPVSGRIHHHDRPWSADIFAGAAIAVGDVESEAEAQAFYCAAKAAGIPVNVVDKPAFCDFRFGSIVNRSPVVIGISTDGAAPILGQAIRRRIETLLPPALAGWAALAAKVRAEVVDRLAPGPLRRAFWERFSDKAFTTKAPDANAESDAQRFVADLARSPQAGGRVTLVGAGPGEAELLTLKAVRALQAADVILFDDLVSDEILELARREAKRMLVGKRAARDSCRQEDINRMMVQFAKAGKHVVRLKSGDVSVFGRAGEELDELHRENIPVAIVPGITAASALAASFGVSLTHRDRAQQLRFVTGHSKQGDLPEDLDWRALADDHATTIFYMGGRMAPKIAARLIANGLPETTPVAVAANLSRDDETKAAGTLASLGAIVARIGVDRPILIGVGRVFAEHARAAATDQDEDTAEAVTG</sequence>
<dbReference type="InterPro" id="IPR035996">
    <property type="entry name" value="4pyrrol_Methylase_sf"/>
</dbReference>
<evidence type="ECO:0000259" key="13">
    <source>
        <dbReference type="Pfam" id="PF10414"/>
    </source>
</evidence>
<keyword evidence="5" id="KW-0949">S-adenosyl-L-methionine</keyword>
<dbReference type="GO" id="GO:0004851">
    <property type="term" value="F:uroporphyrin-III C-methyltransferase activity"/>
    <property type="evidence" value="ECO:0007669"/>
    <property type="project" value="InterPro"/>
</dbReference>
<keyword evidence="7" id="KW-0520">NAD</keyword>
<dbReference type="Gene3D" id="3.40.1010.10">
    <property type="entry name" value="Cobalt-precorrin-4 Transmethylase, Domain 1"/>
    <property type="match status" value="1"/>
</dbReference>
<dbReference type="GO" id="GO:0043115">
    <property type="term" value="F:precorrin-2 dehydrogenase activity"/>
    <property type="evidence" value="ECO:0007669"/>
    <property type="project" value="UniProtKB-EC"/>
</dbReference>
<dbReference type="InterPro" id="IPR012409">
    <property type="entry name" value="Sirohaem_synth"/>
</dbReference>
<dbReference type="FunFam" id="3.40.1010.10:FF:000001">
    <property type="entry name" value="Siroheme synthase"/>
    <property type="match status" value="1"/>
</dbReference>
<proteinExistence type="predicted"/>
<dbReference type="NCBIfam" id="TIGR01470">
    <property type="entry name" value="cysG_Nterm"/>
    <property type="match status" value="1"/>
</dbReference>
<dbReference type="GO" id="GO:0019354">
    <property type="term" value="P:siroheme biosynthetic process"/>
    <property type="evidence" value="ECO:0007669"/>
    <property type="project" value="UniProtKB-UniPathway"/>
</dbReference>
<dbReference type="Gene3D" id="3.30.160.110">
    <property type="entry name" value="Siroheme synthase, domain 2"/>
    <property type="match status" value="1"/>
</dbReference>
<keyword evidence="4" id="KW-0808">Transferase</keyword>
<dbReference type="InterPro" id="IPR006366">
    <property type="entry name" value="CobA/CysG_C"/>
</dbReference>
<evidence type="ECO:0000256" key="9">
    <source>
        <dbReference type="ARBA" id="ARBA00023244"/>
    </source>
</evidence>
<dbReference type="GO" id="GO:0032259">
    <property type="term" value="P:methylation"/>
    <property type="evidence" value="ECO:0007669"/>
    <property type="project" value="UniProtKB-KW"/>
</dbReference>
<dbReference type="AlphaFoldDB" id="A0A0F9UXN7"/>
<keyword evidence="6" id="KW-0560">Oxidoreductase</keyword>
<evidence type="ECO:0000313" key="14">
    <source>
        <dbReference type="EMBL" id="KKN58383.1"/>
    </source>
</evidence>
<dbReference type="InterPro" id="IPR006367">
    <property type="entry name" value="Sirohaem_synthase_N"/>
</dbReference>
<dbReference type="InterPro" id="IPR019478">
    <property type="entry name" value="Sirohaem_synthase_dimer_dom"/>
</dbReference>
<dbReference type="Pfam" id="PF13241">
    <property type="entry name" value="NAD_binding_7"/>
    <property type="match status" value="1"/>
</dbReference>
<dbReference type="NCBIfam" id="NF004790">
    <property type="entry name" value="PRK06136.1"/>
    <property type="match status" value="1"/>
</dbReference>
<evidence type="ECO:0000259" key="12">
    <source>
        <dbReference type="Pfam" id="PF00590"/>
    </source>
</evidence>
<keyword evidence="10" id="KW-0511">Multifunctional enzyme</keyword>
<dbReference type="UniPathway" id="UPA00262">
    <property type="reaction ID" value="UER00222"/>
</dbReference>
<comment type="pathway">
    <text evidence="1">Porphyrin-containing compound metabolism; siroheme biosynthesis; sirohydrochlorin from precorrin-2: step 1/1.</text>
</comment>
<organism evidence="14">
    <name type="scientific">marine sediment metagenome</name>
    <dbReference type="NCBI Taxonomy" id="412755"/>
    <lineage>
        <taxon>unclassified sequences</taxon>
        <taxon>metagenomes</taxon>
        <taxon>ecological metagenomes</taxon>
    </lineage>
</organism>
<evidence type="ECO:0000256" key="8">
    <source>
        <dbReference type="ARBA" id="ARBA00023239"/>
    </source>
</evidence>
<gene>
    <name evidence="14" type="ORF">LCGC14_0552750</name>
</gene>
<dbReference type="GO" id="GO:0051266">
    <property type="term" value="F:sirohydrochlorin ferrochelatase activity"/>
    <property type="evidence" value="ECO:0007669"/>
    <property type="project" value="InterPro"/>
</dbReference>
<dbReference type="PANTHER" id="PTHR45790">
    <property type="entry name" value="SIROHEME SYNTHASE-RELATED"/>
    <property type="match status" value="1"/>
</dbReference>
<feature type="domain" description="Tetrapyrrole methylase" evidence="12">
    <location>
        <begin position="266"/>
        <end position="478"/>
    </location>
</feature>
<dbReference type="InterPro" id="IPR036291">
    <property type="entry name" value="NAD(P)-bd_dom_sf"/>
</dbReference>
<accession>A0A0F9UXN7</accession>
<dbReference type="Pfam" id="PF10414">
    <property type="entry name" value="CysG_dimeriser"/>
    <property type="match status" value="1"/>
</dbReference>
<comment type="catalytic activity">
    <reaction evidence="11">
        <text>precorrin-2 + NAD(+) = sirohydrochlorin + NADH + 2 H(+)</text>
        <dbReference type="Rhea" id="RHEA:15613"/>
        <dbReference type="ChEBI" id="CHEBI:15378"/>
        <dbReference type="ChEBI" id="CHEBI:57540"/>
        <dbReference type="ChEBI" id="CHEBI:57945"/>
        <dbReference type="ChEBI" id="CHEBI:58351"/>
        <dbReference type="ChEBI" id="CHEBI:58827"/>
        <dbReference type="EC" id="1.3.1.76"/>
    </reaction>
</comment>
<dbReference type="NCBIfam" id="NF007922">
    <property type="entry name" value="PRK10637.1"/>
    <property type="match status" value="1"/>
</dbReference>
<dbReference type="GO" id="GO:0009236">
    <property type="term" value="P:cobalamin biosynthetic process"/>
    <property type="evidence" value="ECO:0007669"/>
    <property type="project" value="UniProtKB-KW"/>
</dbReference>
<evidence type="ECO:0000256" key="1">
    <source>
        <dbReference type="ARBA" id="ARBA00005010"/>
    </source>
</evidence>
<dbReference type="SUPFAM" id="SSF53790">
    <property type="entry name" value="Tetrapyrrole methylase"/>
    <property type="match status" value="1"/>
</dbReference>
<dbReference type="InterPro" id="IPR000878">
    <property type="entry name" value="4pyrrol_Mease"/>
</dbReference>
<name>A0A0F9UXN7_9ZZZZ</name>
<dbReference type="PROSITE" id="PS00839">
    <property type="entry name" value="SUMT_1"/>
    <property type="match status" value="1"/>
</dbReference>
<reference evidence="14" key="1">
    <citation type="journal article" date="2015" name="Nature">
        <title>Complex archaea that bridge the gap between prokaryotes and eukaryotes.</title>
        <authorList>
            <person name="Spang A."/>
            <person name="Saw J.H."/>
            <person name="Jorgensen S.L."/>
            <person name="Zaremba-Niedzwiedzka K."/>
            <person name="Martijn J."/>
            <person name="Lind A.E."/>
            <person name="van Eijk R."/>
            <person name="Schleper C."/>
            <person name="Guy L."/>
            <person name="Ettema T.J."/>
        </authorList>
    </citation>
    <scope>NUCLEOTIDE SEQUENCE</scope>
</reference>
<dbReference type="InterPro" id="IPR014777">
    <property type="entry name" value="4pyrrole_Mease_sub1"/>
</dbReference>
<dbReference type="NCBIfam" id="TIGR01469">
    <property type="entry name" value="cobA_cysG_Cterm"/>
    <property type="match status" value="1"/>
</dbReference>
<dbReference type="SUPFAM" id="SSF75615">
    <property type="entry name" value="Siroheme synthase middle domains-like"/>
    <property type="match status" value="1"/>
</dbReference>
<dbReference type="Gene3D" id="3.40.50.720">
    <property type="entry name" value="NAD(P)-binding Rossmann-like Domain"/>
    <property type="match status" value="1"/>
</dbReference>
<dbReference type="InterPro" id="IPR003043">
    <property type="entry name" value="Uropor_MeTrfase_CS"/>
</dbReference>
<keyword evidence="2" id="KW-0169">Cobalamin biosynthesis</keyword>
<evidence type="ECO:0000256" key="11">
    <source>
        <dbReference type="ARBA" id="ARBA00047561"/>
    </source>
</evidence>
<evidence type="ECO:0000256" key="6">
    <source>
        <dbReference type="ARBA" id="ARBA00023002"/>
    </source>
</evidence>
<dbReference type="EMBL" id="LAZR01000764">
    <property type="protein sequence ID" value="KKN58383.1"/>
    <property type="molecule type" value="Genomic_DNA"/>
</dbReference>
<keyword evidence="3" id="KW-0489">Methyltransferase</keyword>
<keyword evidence="9" id="KW-0627">Porphyrin biosynthesis</keyword>
<evidence type="ECO:0000256" key="3">
    <source>
        <dbReference type="ARBA" id="ARBA00022603"/>
    </source>
</evidence>
<dbReference type="PROSITE" id="PS00840">
    <property type="entry name" value="SUMT_2"/>
    <property type="match status" value="1"/>
</dbReference>
<comment type="caution">
    <text evidence="14">The sequence shown here is derived from an EMBL/GenBank/DDBJ whole genome shotgun (WGS) entry which is preliminary data.</text>
</comment>
<dbReference type="GO" id="GO:0051287">
    <property type="term" value="F:NAD binding"/>
    <property type="evidence" value="ECO:0007669"/>
    <property type="project" value="InterPro"/>
</dbReference>
<evidence type="ECO:0000256" key="10">
    <source>
        <dbReference type="ARBA" id="ARBA00023268"/>
    </source>
</evidence>
<evidence type="ECO:0000256" key="5">
    <source>
        <dbReference type="ARBA" id="ARBA00022691"/>
    </source>
</evidence>
<evidence type="ECO:0000256" key="7">
    <source>
        <dbReference type="ARBA" id="ARBA00023027"/>
    </source>
</evidence>
<dbReference type="Pfam" id="PF00590">
    <property type="entry name" value="TP_methylase"/>
    <property type="match status" value="1"/>
</dbReference>
<dbReference type="PIRSF" id="PIRSF036426">
    <property type="entry name" value="Sirohaem_synth"/>
    <property type="match status" value="1"/>
</dbReference>
<evidence type="ECO:0000256" key="4">
    <source>
        <dbReference type="ARBA" id="ARBA00022679"/>
    </source>
</evidence>
<dbReference type="PANTHER" id="PTHR45790:SF3">
    <property type="entry name" value="S-ADENOSYL-L-METHIONINE-DEPENDENT UROPORPHYRINOGEN III METHYLTRANSFERASE, CHLOROPLASTIC"/>
    <property type="match status" value="1"/>
</dbReference>
<protein>
    <submittedName>
        <fullName evidence="14">Uncharacterized protein</fullName>
    </submittedName>
</protein>
<evidence type="ECO:0000256" key="2">
    <source>
        <dbReference type="ARBA" id="ARBA00022573"/>
    </source>
</evidence>